<dbReference type="EMBL" id="JAKGTH010000010">
    <property type="protein sequence ID" value="MCF4102395.1"/>
    <property type="molecule type" value="Genomic_DNA"/>
</dbReference>
<dbReference type="CDD" id="cd02947">
    <property type="entry name" value="TRX_family"/>
    <property type="match status" value="1"/>
</dbReference>
<dbReference type="Gene3D" id="3.40.30.10">
    <property type="entry name" value="Glutaredoxin"/>
    <property type="match status" value="1"/>
</dbReference>
<keyword evidence="3" id="KW-1185">Reference proteome</keyword>
<evidence type="ECO:0000313" key="3">
    <source>
        <dbReference type="Proteomes" id="UP001179363"/>
    </source>
</evidence>
<sequence length="185" mass="20856">MSLYILLLALITSCGNTNGTSQDTAQVVKEEVVSTTTLQQGMLVGEFKKEDLQQEPFASWFNSGYEGFTPSAEAMKTIKKNIGDYKIVAFMGTWCPDSRRETPKLFKILDDAGYDLSNLIIYGVDRRKSTPEKIETEYALNRVPTFIFLKNGKEVNRFVEYPQESIEADIAKIVSGEEYSNSYAK</sequence>
<organism evidence="2 3">
    <name type="scientific">Gillisia lutea</name>
    <dbReference type="NCBI Taxonomy" id="2909668"/>
    <lineage>
        <taxon>Bacteria</taxon>
        <taxon>Pseudomonadati</taxon>
        <taxon>Bacteroidota</taxon>
        <taxon>Flavobacteriia</taxon>
        <taxon>Flavobacteriales</taxon>
        <taxon>Flavobacteriaceae</taxon>
        <taxon>Gillisia</taxon>
    </lineage>
</organism>
<accession>A0ABS9EHQ6</accession>
<name>A0ABS9EHQ6_9FLAO</name>
<proteinExistence type="predicted"/>
<reference evidence="2" key="1">
    <citation type="submission" date="2022-01" db="EMBL/GenBank/DDBJ databases">
        <title>Gillisia lutea sp. nov., isolated from marine plastic residues from the Malvarosa beach (Valencia, Spain).</title>
        <authorList>
            <person name="Vidal-Verdu A."/>
            <person name="Molina-Menor E."/>
            <person name="Satari L."/>
            <person name="Pascual J."/>
            <person name="Pereto J."/>
            <person name="Porcar M."/>
        </authorList>
    </citation>
    <scope>NUCLEOTIDE SEQUENCE</scope>
    <source>
        <strain evidence="2">M10.2A</strain>
    </source>
</reference>
<dbReference type="InterPro" id="IPR036249">
    <property type="entry name" value="Thioredoxin-like_sf"/>
</dbReference>
<protein>
    <submittedName>
        <fullName evidence="2">Thioredoxin family protein</fullName>
    </submittedName>
</protein>
<dbReference type="PROSITE" id="PS51352">
    <property type="entry name" value="THIOREDOXIN_2"/>
    <property type="match status" value="1"/>
</dbReference>
<dbReference type="RefSeq" id="WP_236134538.1">
    <property type="nucleotide sequence ID" value="NZ_JAKGTH010000010.1"/>
</dbReference>
<evidence type="ECO:0000313" key="2">
    <source>
        <dbReference type="EMBL" id="MCF4102395.1"/>
    </source>
</evidence>
<dbReference type="SUPFAM" id="SSF52833">
    <property type="entry name" value="Thioredoxin-like"/>
    <property type="match status" value="1"/>
</dbReference>
<dbReference type="InterPro" id="IPR013766">
    <property type="entry name" value="Thioredoxin_domain"/>
</dbReference>
<evidence type="ECO:0000259" key="1">
    <source>
        <dbReference type="PROSITE" id="PS51352"/>
    </source>
</evidence>
<dbReference type="Proteomes" id="UP001179363">
    <property type="component" value="Unassembled WGS sequence"/>
</dbReference>
<feature type="domain" description="Thioredoxin" evidence="1">
    <location>
        <begin position="38"/>
        <end position="179"/>
    </location>
</feature>
<comment type="caution">
    <text evidence="2">The sequence shown here is derived from an EMBL/GenBank/DDBJ whole genome shotgun (WGS) entry which is preliminary data.</text>
</comment>
<dbReference type="Pfam" id="PF14595">
    <property type="entry name" value="Thioredoxin_9"/>
    <property type="match status" value="1"/>
</dbReference>
<gene>
    <name evidence="2" type="ORF">L1I30_12015</name>
</gene>